<dbReference type="InterPro" id="IPR052091">
    <property type="entry name" value="Beta-ala_Activ/Resist"/>
</dbReference>
<keyword evidence="3" id="KW-0597">Phosphoprotein</keyword>
<evidence type="ECO:0000313" key="9">
    <source>
        <dbReference type="EMBL" id="KAJ9558530.1"/>
    </source>
</evidence>
<dbReference type="InterPro" id="IPR002372">
    <property type="entry name" value="PQQ_rpt_dom"/>
</dbReference>
<feature type="domain" description="AMP-dependent synthetase/ligase" evidence="5">
    <location>
        <begin position="112"/>
        <end position="438"/>
    </location>
</feature>
<keyword evidence="10" id="KW-1185">Reference proteome</keyword>
<dbReference type="InterPro" id="IPR015943">
    <property type="entry name" value="WD40/YVTN_repeat-like_dom_sf"/>
</dbReference>
<dbReference type="CDD" id="cd05930">
    <property type="entry name" value="A_NRPS"/>
    <property type="match status" value="1"/>
</dbReference>
<evidence type="ECO:0000259" key="8">
    <source>
        <dbReference type="Pfam" id="PF13570"/>
    </source>
</evidence>
<keyword evidence="4" id="KW-0587">Phenylpropanoid metabolism</keyword>
<dbReference type="InterPro" id="IPR009081">
    <property type="entry name" value="PP-bd_ACP"/>
</dbReference>
<dbReference type="GO" id="GO:0009698">
    <property type="term" value="P:phenylpropanoid metabolic process"/>
    <property type="evidence" value="ECO:0007669"/>
    <property type="project" value="UniProtKB-KW"/>
</dbReference>
<feature type="domain" description="Pyrrolo-quinoline quinone repeat" evidence="8">
    <location>
        <begin position="807"/>
        <end position="1167"/>
    </location>
</feature>
<evidence type="ECO:0000256" key="2">
    <source>
        <dbReference type="ARBA" id="ARBA00022450"/>
    </source>
</evidence>
<protein>
    <recommendedName>
        <fullName evidence="11">4-coumarate--CoA ligase</fullName>
    </recommendedName>
</protein>
<proteinExistence type="predicted"/>
<dbReference type="Pfam" id="PF00550">
    <property type="entry name" value="PP-binding"/>
    <property type="match status" value="1"/>
</dbReference>
<dbReference type="Pfam" id="PF13193">
    <property type="entry name" value="AMP-binding_C"/>
    <property type="match status" value="1"/>
</dbReference>
<evidence type="ECO:0000256" key="4">
    <source>
        <dbReference type="ARBA" id="ARBA00023051"/>
    </source>
</evidence>
<dbReference type="Pfam" id="PF13570">
    <property type="entry name" value="Beta-prop_ACSF4"/>
    <property type="match status" value="1"/>
</dbReference>
<dbReference type="GO" id="GO:0043041">
    <property type="term" value="P:amino acid activation for nonribosomal peptide biosynthetic process"/>
    <property type="evidence" value="ECO:0007669"/>
    <property type="project" value="TreeGrafter"/>
</dbReference>
<dbReference type="InterPro" id="IPR011047">
    <property type="entry name" value="Quinoprotein_ADH-like_sf"/>
</dbReference>
<dbReference type="InterPro" id="IPR042099">
    <property type="entry name" value="ANL_N_sf"/>
</dbReference>
<dbReference type="SMART" id="SM00564">
    <property type="entry name" value="PQQ"/>
    <property type="match status" value="4"/>
</dbReference>
<dbReference type="InterPro" id="IPR000873">
    <property type="entry name" value="AMP-dep_synth/lig_dom"/>
</dbReference>
<dbReference type="InterPro" id="IPR045851">
    <property type="entry name" value="AMP-bd_C_sf"/>
</dbReference>
<dbReference type="AlphaFoldDB" id="A0AA38WN33"/>
<evidence type="ECO:0000256" key="1">
    <source>
        <dbReference type="ARBA" id="ARBA00004930"/>
    </source>
</evidence>
<dbReference type="InterPro" id="IPR036736">
    <property type="entry name" value="ACP-like_sf"/>
</dbReference>
<dbReference type="EMBL" id="JARYMX010000003">
    <property type="protein sequence ID" value="KAJ9558530.1"/>
    <property type="molecule type" value="Genomic_DNA"/>
</dbReference>
<dbReference type="Proteomes" id="UP001172457">
    <property type="component" value="Chromosome 3"/>
</dbReference>
<dbReference type="PANTHER" id="PTHR44394">
    <property type="entry name" value="BETA-ALANINE-ACTIVATING ENZYME"/>
    <property type="match status" value="1"/>
</dbReference>
<evidence type="ECO:0000259" key="5">
    <source>
        <dbReference type="Pfam" id="PF00501"/>
    </source>
</evidence>
<feature type="domain" description="Carrier" evidence="6">
    <location>
        <begin position="612"/>
        <end position="650"/>
    </location>
</feature>
<dbReference type="PANTHER" id="PTHR44394:SF1">
    <property type="entry name" value="BETA-ALANINE-ACTIVATING ENZYME"/>
    <property type="match status" value="1"/>
</dbReference>
<evidence type="ECO:0000259" key="7">
    <source>
        <dbReference type="Pfam" id="PF13193"/>
    </source>
</evidence>
<evidence type="ECO:0008006" key="11">
    <source>
        <dbReference type="Google" id="ProtNLM"/>
    </source>
</evidence>
<dbReference type="SUPFAM" id="SSF47336">
    <property type="entry name" value="ACP-like"/>
    <property type="match status" value="1"/>
</dbReference>
<evidence type="ECO:0000259" key="6">
    <source>
        <dbReference type="Pfam" id="PF00550"/>
    </source>
</evidence>
<dbReference type="Gene3D" id="3.30.300.30">
    <property type="match status" value="1"/>
</dbReference>
<dbReference type="InterPro" id="IPR025110">
    <property type="entry name" value="AMP-bd_C"/>
</dbReference>
<dbReference type="InterPro" id="IPR020845">
    <property type="entry name" value="AMP-binding_CS"/>
</dbReference>
<dbReference type="SUPFAM" id="SSF50998">
    <property type="entry name" value="Quinoprotein alcohol dehydrogenase-like"/>
    <property type="match status" value="1"/>
</dbReference>
<keyword evidence="2" id="KW-0596">Phosphopantetheine</keyword>
<comment type="pathway">
    <text evidence="1">Phytoalexin biosynthesis; 3,4',5-trihydroxystilbene biosynthesis; 3,4',5-trihydroxystilbene from trans-4-coumarate: step 1/2.</text>
</comment>
<dbReference type="InterPro" id="IPR006162">
    <property type="entry name" value="Ppantetheine_attach_site"/>
</dbReference>
<feature type="domain" description="AMP-binding enzyme C-terminal" evidence="7">
    <location>
        <begin position="504"/>
        <end position="582"/>
    </location>
</feature>
<organism evidence="9 10">
    <name type="scientific">Centaurea solstitialis</name>
    <name type="common">yellow star-thistle</name>
    <dbReference type="NCBI Taxonomy" id="347529"/>
    <lineage>
        <taxon>Eukaryota</taxon>
        <taxon>Viridiplantae</taxon>
        <taxon>Streptophyta</taxon>
        <taxon>Embryophyta</taxon>
        <taxon>Tracheophyta</taxon>
        <taxon>Spermatophyta</taxon>
        <taxon>Magnoliopsida</taxon>
        <taxon>eudicotyledons</taxon>
        <taxon>Gunneridae</taxon>
        <taxon>Pentapetalae</taxon>
        <taxon>asterids</taxon>
        <taxon>campanulids</taxon>
        <taxon>Asterales</taxon>
        <taxon>Asteraceae</taxon>
        <taxon>Carduoideae</taxon>
        <taxon>Cardueae</taxon>
        <taxon>Centaureinae</taxon>
        <taxon>Centaurea</taxon>
    </lineage>
</organism>
<dbReference type="PROSITE" id="PS00455">
    <property type="entry name" value="AMP_BINDING"/>
    <property type="match status" value="1"/>
</dbReference>
<accession>A0AA38WN33</accession>
<dbReference type="PROSITE" id="PS00012">
    <property type="entry name" value="PHOSPHOPANTETHEINE"/>
    <property type="match status" value="1"/>
</dbReference>
<dbReference type="SUPFAM" id="SSF56801">
    <property type="entry name" value="Acetyl-CoA synthetase-like"/>
    <property type="match status" value="1"/>
</dbReference>
<reference evidence="9" key="1">
    <citation type="submission" date="2023-03" db="EMBL/GenBank/DDBJ databases">
        <title>Chromosome-scale reference genome and RAD-based genetic map of yellow starthistle (Centaurea solstitialis) reveal putative structural variation and QTLs associated with invader traits.</title>
        <authorList>
            <person name="Reatini B."/>
            <person name="Cang F.A."/>
            <person name="Jiang Q."/>
            <person name="Mckibben M.T.W."/>
            <person name="Barker M.S."/>
            <person name="Rieseberg L.H."/>
            <person name="Dlugosch K.M."/>
        </authorList>
    </citation>
    <scope>NUCLEOTIDE SEQUENCE</scope>
    <source>
        <strain evidence="9">CAN-66</strain>
        <tissue evidence="9">Leaf</tissue>
    </source>
</reference>
<dbReference type="Pfam" id="PF00501">
    <property type="entry name" value="AMP-binding"/>
    <property type="match status" value="1"/>
</dbReference>
<dbReference type="Gene3D" id="2.130.10.10">
    <property type="entry name" value="YVTN repeat-like/Quinoprotein amine dehydrogenase"/>
    <property type="match status" value="2"/>
</dbReference>
<dbReference type="Gene3D" id="3.40.50.12780">
    <property type="entry name" value="N-terminal domain of ligase-like"/>
    <property type="match status" value="1"/>
</dbReference>
<dbReference type="Gene3D" id="1.10.1200.10">
    <property type="entry name" value="ACP-like"/>
    <property type="match status" value="1"/>
</dbReference>
<comment type="caution">
    <text evidence="9">The sequence shown here is derived from an EMBL/GenBank/DDBJ whole genome shotgun (WGS) entry which is preliminary data.</text>
</comment>
<name>A0AA38WN33_9ASTR</name>
<sequence>MNQKNPSSLQSCCCISHEFCKSASKNPSKIAVIHATKSNTELIHQPSSDHPPHPPVYQGDVCFTYSEILEAVDTLSRRLGFILDGGLDPSLIRPSPSTGPLPTHQSANTPRIVGIYMVPSVEYIISVLSVLRCGEAFMPLDPSWPKERVLSVVSSSTANLILCGSTSFDGNHGHYIDNYHWLVDGRGCPVLTISMQTNLKKHGASPCANMPYPCESKRLRPFCYLMYTSGSTGKPKGVCGTEQGLLNRLIWMQDMYPLCGEETLLFKTSVGFIDHLQEILGALLTTCTLVIPPFNVLKENILSITKYLQDYSINRLVAVPSLMRMLFPTIQSSYSTKIQSSLKLLVLSGEILHLSLWNSLAKLLPNTAILNLYGSTEVSGDCTYFDCKRLSSLSEDELLSSVPIGIPIPNCEVALVGEDAPNSGEIYVSGLCIATGYFDHDIMPLNDVKVLPGSTFCCSANENESVLYFKTGDFAKQLPGGDLVFLGRNDRTVKVNGHRIALEEIENTIRMHEDVGDAAVIFNTAEEEVAYLEAYLVTKHGLDCVKSLRYSVRGWMVDKLPLAMIPSHFFFVESIPMTSSGKVDYTLLASSRSPLSDICSETNGIPDSNLLETIKEAFCDALVVEKVSDDDDFFMMGGDSILAAQTSHKLGINMKLLYAFPSPLKLVTALLDQGWQNHDRKRSVHTRVGMEVSEASQPLPIVSKASDLKTNKLHGRLSSELGESEAEYYPNKVLRMDDDLNVDSFTTGDGYPWDSISKCTPCAIGRCNKVMFGEKFDINRPFQATWFHDETLGDKRMSVTELWKVNMESCIDASPLVVVREKDIYVYIGSHSQKFICIKAPRQVHIFSIITFVTFFKSCRFGFVQWEVQLEGRVESSAAILEDFSEVVVGCYKGNIYFLNSLSGSISWTFQTGGEVKSQPLVDKQRHLVWCGSYDHNLYALDYRSYCCVYKLHCGGSIYGSPAIDEVDETLYLASTNGCMTALSLKAMPFSVLWLQDLGAPIFGSLSIDHINGNVICCLVNGHIVAVDVTGSIVWRGITGGPIFAGPCLSHDLYNQVIVCSRDGGVYSFNLEKGNLVWKYDLGDPISSSAYVDENLQLTSDHSVISDRLVCVCTSSGSVVILRVNSEQNMVQQFGRLDVGGGIFSSPVMIGGRIFVGCRDDYVHCFGISGLIRIKQTKAIHRRVESG</sequence>
<evidence type="ECO:0000313" key="10">
    <source>
        <dbReference type="Proteomes" id="UP001172457"/>
    </source>
</evidence>
<gene>
    <name evidence="9" type="ORF">OSB04_013144</name>
</gene>
<dbReference type="InterPro" id="IPR018391">
    <property type="entry name" value="PQQ_b-propeller_rpt"/>
</dbReference>
<evidence type="ECO:0000256" key="3">
    <source>
        <dbReference type="ARBA" id="ARBA00022553"/>
    </source>
</evidence>